<comment type="caution">
    <text evidence="2">The sequence shown here is derived from an EMBL/GenBank/DDBJ whole genome shotgun (WGS) entry which is preliminary data.</text>
</comment>
<sequence>MSMDLMVKAMKINVGNPLRKLVLLKLADQANDHGECWPSYQHIADHCETSKRSVMTHVKKLEEDGLIRREYRKGEKGNSTNIFHLTFNKRPSENISPPSDPISPPSENASLPLVKELHPESVSFEPVNESKKNKTKKGALNFSSWPCPPSDPILKDWLEVRKAKKAPLTQTAIDRMANQFHQAAEHGLTVDWCIGLCAERGWSAFKFEWVVNSGLVQAQPTADWTEKVFDEEDPLA</sequence>
<reference evidence="2 3" key="1">
    <citation type="submission" date="2018-09" db="EMBL/GenBank/DDBJ databases">
        <title>Phylogeny of the Shewanellaceae, and recommendation for two new genera, Pseudoshewanella and Parashewanella.</title>
        <authorList>
            <person name="Wang G."/>
        </authorList>
    </citation>
    <scope>NUCLEOTIDE SEQUENCE [LARGE SCALE GENOMIC DNA]</scope>
    <source>
        <strain evidence="2 3">C51</strain>
    </source>
</reference>
<dbReference type="OrthoDB" id="6107855at2"/>
<protein>
    <submittedName>
        <fullName evidence="2">Transcriptional regulator</fullName>
    </submittedName>
</protein>
<dbReference type="Gene3D" id="1.10.10.10">
    <property type="entry name" value="Winged helix-like DNA-binding domain superfamily/Winged helix DNA-binding domain"/>
    <property type="match status" value="1"/>
</dbReference>
<name>A0A3L8Q028_9GAMM</name>
<dbReference type="InterPro" id="IPR036390">
    <property type="entry name" value="WH_DNA-bd_sf"/>
</dbReference>
<feature type="region of interest" description="Disordered" evidence="1">
    <location>
        <begin position="88"/>
        <end position="110"/>
    </location>
</feature>
<accession>A0A3L8Q028</accession>
<gene>
    <name evidence="2" type="ORF">D5018_03845</name>
</gene>
<dbReference type="AlphaFoldDB" id="A0A3L8Q028"/>
<organism evidence="2 3">
    <name type="scientific">Parashewanella curva</name>
    <dbReference type="NCBI Taxonomy" id="2338552"/>
    <lineage>
        <taxon>Bacteria</taxon>
        <taxon>Pseudomonadati</taxon>
        <taxon>Pseudomonadota</taxon>
        <taxon>Gammaproteobacteria</taxon>
        <taxon>Alteromonadales</taxon>
        <taxon>Shewanellaceae</taxon>
        <taxon>Parashewanella</taxon>
    </lineage>
</organism>
<dbReference type="Proteomes" id="UP000281474">
    <property type="component" value="Unassembled WGS sequence"/>
</dbReference>
<evidence type="ECO:0000313" key="3">
    <source>
        <dbReference type="Proteomes" id="UP000281474"/>
    </source>
</evidence>
<dbReference type="Pfam" id="PF13730">
    <property type="entry name" value="HTH_36"/>
    <property type="match status" value="1"/>
</dbReference>
<keyword evidence="3" id="KW-1185">Reference proteome</keyword>
<dbReference type="EMBL" id="QZEI01000009">
    <property type="protein sequence ID" value="RLV60984.1"/>
    <property type="molecule type" value="Genomic_DNA"/>
</dbReference>
<dbReference type="SUPFAM" id="SSF46785">
    <property type="entry name" value="Winged helix' DNA-binding domain"/>
    <property type="match status" value="1"/>
</dbReference>
<evidence type="ECO:0000313" key="2">
    <source>
        <dbReference type="EMBL" id="RLV60984.1"/>
    </source>
</evidence>
<dbReference type="InterPro" id="IPR036388">
    <property type="entry name" value="WH-like_DNA-bd_sf"/>
</dbReference>
<dbReference type="RefSeq" id="WP_121837672.1">
    <property type="nucleotide sequence ID" value="NZ_ML014758.1"/>
</dbReference>
<evidence type="ECO:0000256" key="1">
    <source>
        <dbReference type="SAM" id="MobiDB-lite"/>
    </source>
</evidence>
<proteinExistence type="predicted"/>